<feature type="region of interest" description="Disordered" evidence="1">
    <location>
        <begin position="271"/>
        <end position="307"/>
    </location>
</feature>
<keyword evidence="4" id="KW-1185">Reference proteome</keyword>
<dbReference type="PANTHER" id="PTHR21818:SF0">
    <property type="entry name" value="FANCONI ANEMIA GROUP I PROTEIN"/>
    <property type="match status" value="1"/>
</dbReference>
<dbReference type="Pfam" id="PF14678">
    <property type="entry name" value="FANCI_S4"/>
    <property type="match status" value="2"/>
</dbReference>
<evidence type="ECO:0000259" key="2">
    <source>
        <dbReference type="Pfam" id="PF14678"/>
    </source>
</evidence>
<dbReference type="GO" id="GO:0006281">
    <property type="term" value="P:DNA repair"/>
    <property type="evidence" value="ECO:0007669"/>
    <property type="project" value="InterPro"/>
</dbReference>
<dbReference type="EMBL" id="JASPKZ010001490">
    <property type="protein sequence ID" value="KAJ9598015.1"/>
    <property type="molecule type" value="Genomic_DNA"/>
</dbReference>
<reference evidence="3" key="1">
    <citation type="journal article" date="2023" name="IScience">
        <title>Live-bearing cockroach genome reveals convergent evolutionary mechanisms linked to viviparity in insects and beyond.</title>
        <authorList>
            <person name="Fouks B."/>
            <person name="Harrison M.C."/>
            <person name="Mikhailova A.A."/>
            <person name="Marchal E."/>
            <person name="English S."/>
            <person name="Carruthers M."/>
            <person name="Jennings E.C."/>
            <person name="Chiamaka E.L."/>
            <person name="Frigard R.A."/>
            <person name="Pippel M."/>
            <person name="Attardo G.M."/>
            <person name="Benoit J.B."/>
            <person name="Bornberg-Bauer E."/>
            <person name="Tobe S.S."/>
        </authorList>
    </citation>
    <scope>NUCLEOTIDE SEQUENCE</scope>
    <source>
        <strain evidence="3">Stay&amp;Tobe</strain>
    </source>
</reference>
<dbReference type="InterPro" id="IPR029314">
    <property type="entry name" value="FANCI_S4"/>
</dbReference>
<proteinExistence type="predicted"/>
<dbReference type="PANTHER" id="PTHR21818">
    <property type="entry name" value="BC025462 PROTEIN"/>
    <property type="match status" value="1"/>
</dbReference>
<dbReference type="AlphaFoldDB" id="A0AAD8EP61"/>
<protein>
    <recommendedName>
        <fullName evidence="2">FANCI solenoid 4 domain-containing protein</fullName>
    </recommendedName>
</protein>
<gene>
    <name evidence="3" type="ORF">L9F63_026877</name>
</gene>
<evidence type="ECO:0000313" key="4">
    <source>
        <dbReference type="Proteomes" id="UP001233999"/>
    </source>
</evidence>
<evidence type="ECO:0000313" key="3">
    <source>
        <dbReference type="EMBL" id="KAJ9598015.1"/>
    </source>
</evidence>
<comment type="caution">
    <text evidence="3">The sequence shown here is derived from an EMBL/GenBank/DDBJ whole genome shotgun (WGS) entry which is preliminary data.</text>
</comment>
<evidence type="ECO:0000256" key="1">
    <source>
        <dbReference type="SAM" id="MobiDB-lite"/>
    </source>
</evidence>
<reference evidence="3" key="2">
    <citation type="submission" date="2023-05" db="EMBL/GenBank/DDBJ databases">
        <authorList>
            <person name="Fouks B."/>
        </authorList>
    </citation>
    <scope>NUCLEOTIDE SEQUENCE</scope>
    <source>
        <strain evidence="3">Stay&amp;Tobe</strain>
        <tissue evidence="3">Testes</tissue>
    </source>
</reference>
<dbReference type="Proteomes" id="UP001233999">
    <property type="component" value="Unassembled WGS sequence"/>
</dbReference>
<name>A0AAD8EP61_DIPPU</name>
<feature type="compositionally biased region" description="Basic and acidic residues" evidence="1">
    <location>
        <begin position="293"/>
        <end position="307"/>
    </location>
</feature>
<feature type="domain" description="FANCI solenoid 4" evidence="2">
    <location>
        <begin position="139"/>
        <end position="228"/>
    </location>
</feature>
<feature type="compositionally biased region" description="Acidic residues" evidence="1">
    <location>
        <begin position="274"/>
        <end position="292"/>
    </location>
</feature>
<sequence length="307" mass="35399">METTLKLLKVSRTEKISTDHKDKFEQFLGEILEIPVRNGLTKYLTSLISKYEELLTESLSEEISDNEEPVAKKLPLFIVQGLAYFSMHIPSIETSSEVLQRIKMFAQNTELPNINHVKAVLSMVFTLEIRCKGISQLYKQFAMQLCDLIGIIEDGEKIDNYIQYSILKVGYENTVLAVLCDAVKKMLEHVDWFLLRLKGEHVAMQNSFSDKLQTHREFLKSKEQDVVCEFEKCIIELSKKTKSNLTNCMKMSTYRDFRIKSKLVEAALVQDQGVSDDVEEENEEPEEIEEEDSIGKEPPKKKARRDS</sequence>
<dbReference type="InterPro" id="IPR026171">
    <property type="entry name" value="FANCI"/>
</dbReference>
<feature type="domain" description="FANCI solenoid 4" evidence="2">
    <location>
        <begin position="229"/>
        <end position="264"/>
    </location>
</feature>
<dbReference type="GO" id="GO:0070182">
    <property type="term" value="F:DNA polymerase binding"/>
    <property type="evidence" value="ECO:0007669"/>
    <property type="project" value="TreeGrafter"/>
</dbReference>
<organism evidence="3 4">
    <name type="scientific">Diploptera punctata</name>
    <name type="common">Pacific beetle cockroach</name>
    <dbReference type="NCBI Taxonomy" id="6984"/>
    <lineage>
        <taxon>Eukaryota</taxon>
        <taxon>Metazoa</taxon>
        <taxon>Ecdysozoa</taxon>
        <taxon>Arthropoda</taxon>
        <taxon>Hexapoda</taxon>
        <taxon>Insecta</taxon>
        <taxon>Pterygota</taxon>
        <taxon>Neoptera</taxon>
        <taxon>Polyneoptera</taxon>
        <taxon>Dictyoptera</taxon>
        <taxon>Blattodea</taxon>
        <taxon>Blaberoidea</taxon>
        <taxon>Blaberidae</taxon>
        <taxon>Diplopterinae</taxon>
        <taxon>Diploptera</taxon>
    </lineage>
</organism>
<accession>A0AAD8EP61</accession>